<dbReference type="Pfam" id="PF13503">
    <property type="entry name" value="DUF4123"/>
    <property type="match status" value="1"/>
</dbReference>
<feature type="domain" description="DUF4123" evidence="1">
    <location>
        <begin position="25"/>
        <end position="140"/>
    </location>
</feature>
<proteinExistence type="predicted"/>
<evidence type="ECO:0000313" key="3">
    <source>
        <dbReference type="Proteomes" id="UP000239458"/>
    </source>
</evidence>
<organism evidence="2 3">
    <name type="scientific">Pseudomonas cedrina</name>
    <dbReference type="NCBI Taxonomy" id="651740"/>
    <lineage>
        <taxon>Bacteria</taxon>
        <taxon>Pseudomonadati</taxon>
        <taxon>Pseudomonadota</taxon>
        <taxon>Gammaproteobacteria</taxon>
        <taxon>Pseudomonadales</taxon>
        <taxon>Pseudomonadaceae</taxon>
        <taxon>Pseudomonas</taxon>
    </lineage>
</organism>
<gene>
    <name evidence="2" type="ORF">CQ006_15335</name>
</gene>
<evidence type="ECO:0000313" key="2">
    <source>
        <dbReference type="EMBL" id="PRC02954.1"/>
    </source>
</evidence>
<dbReference type="AlphaFoldDB" id="A0A2S9DP34"/>
<dbReference type="InterPro" id="IPR025391">
    <property type="entry name" value="DUF4123"/>
</dbReference>
<dbReference type="RefSeq" id="WP_105226447.1">
    <property type="nucleotide sequence ID" value="NZ_PCQE01000023.1"/>
</dbReference>
<dbReference type="EMBL" id="PCQE01000023">
    <property type="protein sequence ID" value="PRC02954.1"/>
    <property type="molecule type" value="Genomic_DNA"/>
</dbReference>
<evidence type="ECO:0000259" key="1">
    <source>
        <dbReference type="Pfam" id="PF13503"/>
    </source>
</evidence>
<dbReference type="Proteomes" id="UP000239458">
    <property type="component" value="Unassembled WGS sequence"/>
</dbReference>
<accession>A0A2S9DP34</accession>
<protein>
    <recommendedName>
        <fullName evidence="1">DUF4123 domain-containing protein</fullName>
    </recommendedName>
</protein>
<sequence>MSTPSLLTSQWLGEQKRRQRQLLVIANPMAAPNPIPMLFAKAPIRDYVKVYQGTPFENLAPLGPWLVRIDVSTMAALSALLQSPEHHWGWVASAEQLDMNEVVAHWQARMLIHYEDQRALYRFQDNRVISRHLKALDKEQIPLLLGPLCSALCWDSKQWISVDNPSPGTYPEPFDTPWLQVPPAAEQSAAAQKATLETWLWENHLDATQQLLTRESLATWLQVQLDKADSWDWSRQKQVHFLLEHQLNTDLANLPAWAPRAEEDPDAHFVRAQQEILLANKGALA</sequence>
<name>A0A2S9DP34_PSECE</name>
<comment type="caution">
    <text evidence="2">The sequence shown here is derived from an EMBL/GenBank/DDBJ whole genome shotgun (WGS) entry which is preliminary data.</text>
</comment>
<reference evidence="2 3" key="1">
    <citation type="submission" date="2017-09" db="EMBL/GenBank/DDBJ databases">
        <title>Genomic, metabolic, and phenotypic characteristics of bacterial isolates from the natural microbiome of the model nematode Caenorhabditis elegans.</title>
        <authorList>
            <person name="Zimmermann J."/>
            <person name="Obeng N."/>
            <person name="Yang W."/>
            <person name="Obeng O."/>
            <person name="Kissoyan K."/>
            <person name="Pees B."/>
            <person name="Dirksen P."/>
            <person name="Hoppner M."/>
            <person name="Franke A."/>
            <person name="Rosenstiel P."/>
            <person name="Leippe M."/>
            <person name="Dierking K."/>
            <person name="Kaleta C."/>
            <person name="Schulenburg H."/>
        </authorList>
    </citation>
    <scope>NUCLEOTIDE SEQUENCE [LARGE SCALE GENOMIC DNA]</scope>
    <source>
        <strain evidence="2 3">MYb184</strain>
    </source>
</reference>